<dbReference type="Pfam" id="PF04960">
    <property type="entry name" value="Glutaminase"/>
    <property type="match status" value="1"/>
</dbReference>
<feature type="binding site" evidence="6">
    <location>
        <position position="241"/>
    </location>
    <ligand>
        <name>substrate</name>
    </ligand>
</feature>
<feature type="binding site" evidence="6">
    <location>
        <position position="113"/>
    </location>
    <ligand>
        <name>substrate</name>
    </ligand>
</feature>
<dbReference type="HAMAP" id="MF_00313">
    <property type="entry name" value="Glutaminase"/>
    <property type="match status" value="1"/>
</dbReference>
<comment type="subunit">
    <text evidence="2 6">Homotetramer.</text>
</comment>
<protein>
    <recommendedName>
        <fullName evidence="3 6">Glutaminase</fullName>
        <ecNumber evidence="3 6">3.5.1.2</ecNumber>
    </recommendedName>
</protein>
<keyword evidence="6" id="KW-0007">Acetylation</keyword>
<dbReference type="PANTHER" id="PTHR12544:SF29">
    <property type="entry name" value="GLUTAMINASE"/>
    <property type="match status" value="1"/>
</dbReference>
<gene>
    <name evidence="6" type="primary">glsA</name>
    <name evidence="7" type="ORF">DSM01_2660</name>
    <name evidence="8" type="ORF">SAMN04487999_2785</name>
</gene>
<dbReference type="FunFam" id="3.40.710.10:FF:000005">
    <property type="entry name" value="Glutaminase"/>
    <property type="match status" value="1"/>
</dbReference>
<reference evidence="7 10" key="3">
    <citation type="submission" date="2018-07" db="EMBL/GenBank/DDBJ databases">
        <title>Leeuwenhoekiella genomics.</title>
        <authorList>
            <person name="Tahon G."/>
            <person name="Willems A."/>
        </authorList>
    </citation>
    <scope>NUCLEOTIDE SEQUENCE [LARGE SCALE GENOMIC DNA]</scope>
    <source>
        <strain evidence="7 10">LMG 24856</strain>
    </source>
</reference>
<dbReference type="Proteomes" id="UP000184240">
    <property type="component" value="Unassembled WGS sequence"/>
</dbReference>
<dbReference type="SUPFAM" id="SSF56601">
    <property type="entry name" value="beta-lactamase/transpeptidase-like"/>
    <property type="match status" value="1"/>
</dbReference>
<dbReference type="GO" id="GO:0006543">
    <property type="term" value="P:L-glutamine catabolic process"/>
    <property type="evidence" value="ECO:0007669"/>
    <property type="project" value="TreeGrafter"/>
</dbReference>
<dbReference type="NCBIfam" id="NF002132">
    <property type="entry name" value="PRK00971.1-1"/>
    <property type="match status" value="1"/>
</dbReference>
<comment type="similarity">
    <text evidence="1 6">Belongs to the glutaminase family.</text>
</comment>
<dbReference type="EC" id="3.5.1.2" evidence="3 6"/>
<reference evidence="9" key="2">
    <citation type="submission" date="2016-11" db="EMBL/GenBank/DDBJ databases">
        <authorList>
            <person name="Varghese N."/>
            <person name="Submissions S."/>
        </authorList>
    </citation>
    <scope>NUCLEOTIDE SEQUENCE [LARGE SCALE GENOMIC DNA]</scope>
    <source>
        <strain evidence="9">DSM 19859</strain>
    </source>
</reference>
<feature type="binding site" evidence="6">
    <location>
        <position position="164"/>
    </location>
    <ligand>
        <name>substrate</name>
    </ligand>
</feature>
<dbReference type="EMBL" id="QOVN01000005">
    <property type="protein sequence ID" value="RXG28153.1"/>
    <property type="molecule type" value="Genomic_DNA"/>
</dbReference>
<feature type="binding site" evidence="6">
    <location>
        <position position="188"/>
    </location>
    <ligand>
        <name>substrate</name>
    </ligand>
</feature>
<dbReference type="AlphaFoldDB" id="A0A1M5Z8V6"/>
<keyword evidence="4 6" id="KW-0378">Hydrolase</keyword>
<dbReference type="GO" id="GO:0004359">
    <property type="term" value="F:glutaminase activity"/>
    <property type="evidence" value="ECO:0007669"/>
    <property type="project" value="UniProtKB-UniRule"/>
</dbReference>
<name>A0A1M5Z8V6_9FLAO</name>
<dbReference type="InterPro" id="IPR015868">
    <property type="entry name" value="Glutaminase"/>
</dbReference>
<evidence type="ECO:0000256" key="1">
    <source>
        <dbReference type="ARBA" id="ARBA00011076"/>
    </source>
</evidence>
<dbReference type="GO" id="GO:0006537">
    <property type="term" value="P:glutamate biosynthetic process"/>
    <property type="evidence" value="ECO:0007669"/>
    <property type="project" value="TreeGrafter"/>
</dbReference>
<dbReference type="RefSeq" id="WP_072984008.1">
    <property type="nucleotide sequence ID" value="NZ_FQXT01000005.1"/>
</dbReference>
<evidence type="ECO:0000313" key="8">
    <source>
        <dbReference type="EMBL" id="SHI20667.1"/>
    </source>
</evidence>
<dbReference type="PANTHER" id="PTHR12544">
    <property type="entry name" value="GLUTAMINASE"/>
    <property type="match status" value="1"/>
</dbReference>
<evidence type="ECO:0000256" key="4">
    <source>
        <dbReference type="ARBA" id="ARBA00022801"/>
    </source>
</evidence>
<dbReference type="STRING" id="573501.SAMN04487999_2785"/>
<comment type="catalytic activity">
    <reaction evidence="5 6">
        <text>L-glutamine + H2O = L-glutamate + NH4(+)</text>
        <dbReference type="Rhea" id="RHEA:15889"/>
        <dbReference type="ChEBI" id="CHEBI:15377"/>
        <dbReference type="ChEBI" id="CHEBI:28938"/>
        <dbReference type="ChEBI" id="CHEBI:29985"/>
        <dbReference type="ChEBI" id="CHEBI:58359"/>
        <dbReference type="EC" id="3.5.1.2"/>
    </reaction>
</comment>
<dbReference type="NCBIfam" id="NF002133">
    <property type="entry name" value="PRK00971.1-2"/>
    <property type="match status" value="1"/>
</dbReference>
<dbReference type="EMBL" id="FQXT01000005">
    <property type="protein sequence ID" value="SHI20667.1"/>
    <property type="molecule type" value="Genomic_DNA"/>
</dbReference>
<evidence type="ECO:0000313" key="10">
    <source>
        <dbReference type="Proteomes" id="UP000290037"/>
    </source>
</evidence>
<sequence length="305" mass="34010">MNYQAILESIQSDLKDYKNTGKVATYIPELGKVDSSKFGLHLNCINGNHYHLGASQERFSIQSISKVLSLAFALKLERNKLWNRVDVEPSGDPFNSLVQLEYEKGIPRNPFINAGALVVSDMLMSHLKNPKEDFLQYVRDIAGDQSIDYDTSVAASEMQHKYRNAALAHLMKDFKNINNDVDALLDFYFHQCAIAMSCQQLAQAFSIFLNYSKQDQSQQALAVPPMIAKRINALMLTCGFYDESGEFAFRVGLPGKSGVGGGIVALHPKHYSIAVWSPPLNEKGNSELGMKVLELFTSKTEISVF</sequence>
<evidence type="ECO:0000313" key="9">
    <source>
        <dbReference type="Proteomes" id="UP000184240"/>
    </source>
</evidence>
<organism evidence="8 9">
    <name type="scientific">Leeuwenhoekiella palythoae</name>
    <dbReference type="NCBI Taxonomy" id="573501"/>
    <lineage>
        <taxon>Bacteria</taxon>
        <taxon>Pseudomonadati</taxon>
        <taxon>Bacteroidota</taxon>
        <taxon>Flavobacteriia</taxon>
        <taxon>Flavobacteriales</taxon>
        <taxon>Flavobacteriaceae</taxon>
        <taxon>Leeuwenhoekiella</taxon>
    </lineage>
</organism>
<dbReference type="OrthoDB" id="9788822at2"/>
<evidence type="ECO:0000256" key="6">
    <source>
        <dbReference type="HAMAP-Rule" id="MF_00313"/>
    </source>
</evidence>
<dbReference type="NCBIfam" id="TIGR03814">
    <property type="entry name" value="Gln_ase"/>
    <property type="match status" value="1"/>
</dbReference>
<feature type="binding site" evidence="6">
    <location>
        <position position="157"/>
    </location>
    <ligand>
        <name>substrate</name>
    </ligand>
</feature>
<reference evidence="8" key="1">
    <citation type="submission" date="2016-11" db="EMBL/GenBank/DDBJ databases">
        <authorList>
            <person name="Jaros S."/>
            <person name="Januszkiewicz K."/>
            <person name="Wedrychowicz H."/>
        </authorList>
    </citation>
    <scope>NUCLEOTIDE SEQUENCE [LARGE SCALE GENOMIC DNA]</scope>
    <source>
        <strain evidence="8">DSM 19859</strain>
    </source>
</reference>
<proteinExistence type="inferred from homology"/>
<dbReference type="Gene3D" id="3.40.710.10">
    <property type="entry name" value="DD-peptidase/beta-lactamase superfamily"/>
    <property type="match status" value="1"/>
</dbReference>
<feature type="binding site" evidence="6">
    <location>
        <position position="63"/>
    </location>
    <ligand>
        <name>substrate</name>
    </ligand>
</feature>
<accession>A0A1M5Z8V6</accession>
<feature type="binding site" evidence="6">
    <location>
        <position position="259"/>
    </location>
    <ligand>
        <name>substrate</name>
    </ligand>
</feature>
<dbReference type="InterPro" id="IPR012338">
    <property type="entry name" value="Beta-lactam/transpept-like"/>
</dbReference>
<dbReference type="Proteomes" id="UP000290037">
    <property type="component" value="Unassembled WGS sequence"/>
</dbReference>
<evidence type="ECO:0000313" key="7">
    <source>
        <dbReference type="EMBL" id="RXG28153.1"/>
    </source>
</evidence>
<evidence type="ECO:0000256" key="5">
    <source>
        <dbReference type="ARBA" id="ARBA00049534"/>
    </source>
</evidence>
<evidence type="ECO:0000256" key="3">
    <source>
        <dbReference type="ARBA" id="ARBA00012918"/>
    </source>
</evidence>
<evidence type="ECO:0000256" key="2">
    <source>
        <dbReference type="ARBA" id="ARBA00011881"/>
    </source>
</evidence>
<keyword evidence="10" id="KW-1185">Reference proteome</keyword>